<dbReference type="GO" id="GO:0071555">
    <property type="term" value="P:cell wall organization"/>
    <property type="evidence" value="ECO:0007669"/>
    <property type="project" value="TreeGrafter"/>
</dbReference>
<dbReference type="InterPro" id="IPR001460">
    <property type="entry name" value="PCN-bd_Tpept"/>
</dbReference>
<dbReference type="AlphaFoldDB" id="A0A9D2F248"/>
<comment type="caution">
    <text evidence="9">The sequence shown here is derived from an EMBL/GenBank/DDBJ whole genome shotgun (WGS) entry which is preliminary data.</text>
</comment>
<evidence type="ECO:0000256" key="3">
    <source>
        <dbReference type="ARBA" id="ARBA00012865"/>
    </source>
</evidence>
<dbReference type="InterPro" id="IPR036138">
    <property type="entry name" value="PBP_dimer_sf"/>
</dbReference>
<name>A0A9D2F248_9FIRM</name>
<evidence type="ECO:0000313" key="9">
    <source>
        <dbReference type="EMBL" id="HIZ48214.1"/>
    </source>
</evidence>
<feature type="region of interest" description="Disordered" evidence="7">
    <location>
        <begin position="455"/>
        <end position="474"/>
    </location>
</feature>
<feature type="domain" description="Penicillin-binding protein transpeptidase" evidence="8">
    <location>
        <begin position="219"/>
        <end position="524"/>
    </location>
</feature>
<dbReference type="GO" id="GO:0046677">
    <property type="term" value="P:response to antibiotic"/>
    <property type="evidence" value="ECO:0007669"/>
    <property type="project" value="UniProtKB-KW"/>
</dbReference>
<proteinExistence type="inferred from homology"/>
<sequence length="537" mass="57231">MSLRRLLLLAGALVLLFGIVLCRLLWIGTDTSYAQNAGAQTAQTTALPRERGNFYDRTGRLLTGHDPCWYALCIPGDASYATLFPYVSYAEQAELYERRNSATPFLIQVDQDLTAQGVNTYQSARRYLPIPIAVHLLGYLDGEGHGVSGLESAYDDVLYTSGDEAAVCCVTSAQGRLLAGNEPTIEISEEGNGQGVQLTIDADIQRLCEGIASLYMPRGCIVVMDRNTGEILVSVSMPEYDPLNVAKSIEADDTSLINRTFSAFSAGSVFKVVVAAAACEQGLDWFTHDCTGSVEVAGQIYRCAQGRAHGNVNLRGALEQSCNCYFVELGRLLGGDVLLREAEKFGFGTATAVAPGLKSNAGTLPEGDVLDNAGQLAVFSFGQGVLTATPLQITSMMNAVANDGTWMPPRLVRGVVEADGTAAKEMEVSPEQTACSADTARVLRSMLQSVVEEGIGKDAAPADGTAAGKTGTAQTGQFDEAGEELLNYWFAGFYPAEQPRYTITVLQDGILEPETSSAEIFARVADGLHVMDGQSDA</sequence>
<evidence type="ECO:0000256" key="4">
    <source>
        <dbReference type="ARBA" id="ARBA00022729"/>
    </source>
</evidence>
<reference evidence="9" key="1">
    <citation type="journal article" date="2021" name="PeerJ">
        <title>Extensive microbial diversity within the chicken gut microbiome revealed by metagenomics and culture.</title>
        <authorList>
            <person name="Gilroy R."/>
            <person name="Ravi A."/>
            <person name="Getino M."/>
            <person name="Pursley I."/>
            <person name="Horton D.L."/>
            <person name="Alikhan N.F."/>
            <person name="Baker D."/>
            <person name="Gharbi K."/>
            <person name="Hall N."/>
            <person name="Watson M."/>
            <person name="Adriaenssens E.M."/>
            <person name="Foster-Nyarko E."/>
            <person name="Jarju S."/>
            <person name="Secka A."/>
            <person name="Antonio M."/>
            <person name="Oren A."/>
            <person name="Chaudhuri R.R."/>
            <person name="La Ragione R."/>
            <person name="Hildebrand F."/>
            <person name="Pallen M.J."/>
        </authorList>
    </citation>
    <scope>NUCLEOTIDE SEQUENCE</scope>
    <source>
        <strain evidence="9">3436</strain>
    </source>
</reference>
<evidence type="ECO:0000313" key="10">
    <source>
        <dbReference type="Proteomes" id="UP000824031"/>
    </source>
</evidence>
<organism evidence="9 10">
    <name type="scientific">Candidatus Gemmiger excrementavium</name>
    <dbReference type="NCBI Taxonomy" id="2838608"/>
    <lineage>
        <taxon>Bacteria</taxon>
        <taxon>Bacillati</taxon>
        <taxon>Bacillota</taxon>
        <taxon>Clostridia</taxon>
        <taxon>Eubacteriales</taxon>
        <taxon>Gemmiger</taxon>
    </lineage>
</organism>
<dbReference type="GO" id="GO:0008658">
    <property type="term" value="F:penicillin binding"/>
    <property type="evidence" value="ECO:0007669"/>
    <property type="project" value="InterPro"/>
</dbReference>
<comment type="catalytic activity">
    <reaction evidence="1">
        <text>a beta-lactam + H2O = a substituted beta-amino acid</text>
        <dbReference type="Rhea" id="RHEA:20401"/>
        <dbReference type="ChEBI" id="CHEBI:15377"/>
        <dbReference type="ChEBI" id="CHEBI:35627"/>
        <dbReference type="ChEBI" id="CHEBI:140347"/>
        <dbReference type="EC" id="3.5.2.6"/>
    </reaction>
</comment>
<evidence type="ECO:0000256" key="5">
    <source>
        <dbReference type="ARBA" id="ARBA00022801"/>
    </source>
</evidence>
<dbReference type="EMBL" id="DXBO01000085">
    <property type="protein sequence ID" value="HIZ48214.1"/>
    <property type="molecule type" value="Genomic_DNA"/>
</dbReference>
<dbReference type="InterPro" id="IPR012338">
    <property type="entry name" value="Beta-lactam/transpept-like"/>
</dbReference>
<keyword evidence="5" id="KW-0378">Hydrolase</keyword>
<dbReference type="EC" id="3.5.2.6" evidence="3"/>
<keyword evidence="6" id="KW-0046">Antibiotic resistance</keyword>
<dbReference type="Pfam" id="PF00905">
    <property type="entry name" value="Transpeptidase"/>
    <property type="match status" value="1"/>
</dbReference>
<dbReference type="SUPFAM" id="SSF56601">
    <property type="entry name" value="beta-lactamase/transpeptidase-like"/>
    <property type="match status" value="1"/>
</dbReference>
<dbReference type="Proteomes" id="UP000824031">
    <property type="component" value="Unassembled WGS sequence"/>
</dbReference>
<keyword evidence="4" id="KW-0732">Signal</keyword>
<evidence type="ECO:0000256" key="7">
    <source>
        <dbReference type="SAM" id="MobiDB-lite"/>
    </source>
</evidence>
<comment type="similarity">
    <text evidence="2">Belongs to the class-D beta-lactamase family.</text>
</comment>
<feature type="compositionally biased region" description="Low complexity" evidence="7">
    <location>
        <begin position="457"/>
        <end position="474"/>
    </location>
</feature>
<dbReference type="GO" id="GO:0008800">
    <property type="term" value="F:beta-lactamase activity"/>
    <property type="evidence" value="ECO:0007669"/>
    <property type="project" value="UniProtKB-EC"/>
</dbReference>
<dbReference type="Gene3D" id="3.90.1310.10">
    <property type="entry name" value="Penicillin-binding protein 2a (Domain 2)"/>
    <property type="match status" value="1"/>
</dbReference>
<dbReference type="PANTHER" id="PTHR30627">
    <property type="entry name" value="PEPTIDOGLYCAN D,D-TRANSPEPTIDASE"/>
    <property type="match status" value="1"/>
</dbReference>
<protein>
    <recommendedName>
        <fullName evidence="3">beta-lactamase</fullName>
        <ecNumber evidence="3">3.5.2.6</ecNumber>
    </recommendedName>
</protein>
<accession>A0A9D2F248</accession>
<dbReference type="PANTHER" id="PTHR30627:SF6">
    <property type="entry name" value="BETA-LACTAMASE YBXI-RELATED"/>
    <property type="match status" value="1"/>
</dbReference>
<dbReference type="Gene3D" id="3.40.710.10">
    <property type="entry name" value="DD-peptidase/beta-lactamase superfamily"/>
    <property type="match status" value="1"/>
</dbReference>
<evidence type="ECO:0000256" key="1">
    <source>
        <dbReference type="ARBA" id="ARBA00001526"/>
    </source>
</evidence>
<reference evidence="9" key="2">
    <citation type="submission" date="2021-04" db="EMBL/GenBank/DDBJ databases">
        <authorList>
            <person name="Gilroy R."/>
        </authorList>
    </citation>
    <scope>NUCLEOTIDE SEQUENCE</scope>
    <source>
        <strain evidence="9">3436</strain>
    </source>
</reference>
<dbReference type="SUPFAM" id="SSF56519">
    <property type="entry name" value="Penicillin binding protein dimerisation domain"/>
    <property type="match status" value="1"/>
</dbReference>
<gene>
    <name evidence="9" type="ORF">H9810_05795</name>
</gene>
<evidence type="ECO:0000256" key="6">
    <source>
        <dbReference type="ARBA" id="ARBA00023251"/>
    </source>
</evidence>
<evidence type="ECO:0000256" key="2">
    <source>
        <dbReference type="ARBA" id="ARBA00007898"/>
    </source>
</evidence>
<dbReference type="InterPro" id="IPR050515">
    <property type="entry name" value="Beta-lactam/transpept"/>
</dbReference>
<dbReference type="GO" id="GO:0005886">
    <property type="term" value="C:plasma membrane"/>
    <property type="evidence" value="ECO:0007669"/>
    <property type="project" value="TreeGrafter"/>
</dbReference>
<evidence type="ECO:0000259" key="8">
    <source>
        <dbReference type="Pfam" id="PF00905"/>
    </source>
</evidence>